<organism evidence="1">
    <name type="scientific">Tanacetum cinerariifolium</name>
    <name type="common">Dalmatian daisy</name>
    <name type="synonym">Chrysanthemum cinerariifolium</name>
    <dbReference type="NCBI Taxonomy" id="118510"/>
    <lineage>
        <taxon>Eukaryota</taxon>
        <taxon>Viridiplantae</taxon>
        <taxon>Streptophyta</taxon>
        <taxon>Embryophyta</taxon>
        <taxon>Tracheophyta</taxon>
        <taxon>Spermatophyta</taxon>
        <taxon>Magnoliopsida</taxon>
        <taxon>eudicotyledons</taxon>
        <taxon>Gunneridae</taxon>
        <taxon>Pentapetalae</taxon>
        <taxon>asterids</taxon>
        <taxon>campanulids</taxon>
        <taxon>Asterales</taxon>
        <taxon>Asteraceae</taxon>
        <taxon>Asteroideae</taxon>
        <taxon>Anthemideae</taxon>
        <taxon>Anthemidinae</taxon>
        <taxon>Tanacetum</taxon>
    </lineage>
</organism>
<sequence length="70" mass="7801">MHRLHLSRFSDLDAADVPNAKEGDLVLRWFESSVSVQHMLAKAKDVDMSREAEEHNAPLESVAVDAALSR</sequence>
<accession>A0A699RHY4</accession>
<proteinExistence type="predicted"/>
<protein>
    <submittedName>
        <fullName evidence="1">Uncharacterized protein</fullName>
    </submittedName>
</protein>
<name>A0A699RHY4_TANCI</name>
<dbReference type="AlphaFoldDB" id="A0A699RHY4"/>
<reference evidence="1" key="1">
    <citation type="journal article" date="2019" name="Sci. Rep.">
        <title>Draft genome of Tanacetum cinerariifolium, the natural source of mosquito coil.</title>
        <authorList>
            <person name="Yamashiro T."/>
            <person name="Shiraishi A."/>
            <person name="Satake H."/>
            <person name="Nakayama K."/>
        </authorList>
    </citation>
    <scope>NUCLEOTIDE SEQUENCE</scope>
</reference>
<comment type="caution">
    <text evidence="1">The sequence shown here is derived from an EMBL/GenBank/DDBJ whole genome shotgun (WGS) entry which is preliminary data.</text>
</comment>
<evidence type="ECO:0000313" key="1">
    <source>
        <dbReference type="EMBL" id="GFC85363.1"/>
    </source>
</evidence>
<gene>
    <name evidence="1" type="ORF">Tci_857333</name>
</gene>
<dbReference type="EMBL" id="BKCJ011099583">
    <property type="protein sequence ID" value="GFC85363.1"/>
    <property type="molecule type" value="Genomic_DNA"/>
</dbReference>